<dbReference type="GO" id="GO:0016874">
    <property type="term" value="F:ligase activity"/>
    <property type="evidence" value="ECO:0007669"/>
    <property type="project" value="UniProtKB-KW"/>
</dbReference>
<organism evidence="6 7">
    <name type="scientific">Corynebacterium uterequi</name>
    <dbReference type="NCBI Taxonomy" id="1072256"/>
    <lineage>
        <taxon>Bacteria</taxon>
        <taxon>Bacillati</taxon>
        <taxon>Actinomycetota</taxon>
        <taxon>Actinomycetes</taxon>
        <taxon>Mycobacteriales</taxon>
        <taxon>Corynebacteriaceae</taxon>
        <taxon>Corynebacterium</taxon>
    </lineage>
</organism>
<comment type="similarity">
    <text evidence="1">Belongs to the ATP-dependent AMP-binding enzyme family.</text>
</comment>
<keyword evidence="3" id="KW-0276">Fatty acid metabolism</keyword>
<dbReference type="Gene3D" id="3.40.50.12780">
    <property type="entry name" value="N-terminal domain of ligase-like"/>
    <property type="match status" value="1"/>
</dbReference>
<dbReference type="FunFam" id="3.40.50.12780:FF:000013">
    <property type="entry name" value="Long-chain-fatty-acid--AMP ligase FadD32"/>
    <property type="match status" value="1"/>
</dbReference>
<reference evidence="7" key="2">
    <citation type="submission" date="2015-05" db="EMBL/GenBank/DDBJ databases">
        <title>Complete genome sequence of Corynebacterium uterequi DSM 45634, isolated from the uterus of a maiden mare.</title>
        <authorList>
            <person name="Ruckert C."/>
            <person name="Albersmeier A."/>
            <person name="Winkler A."/>
            <person name="Tauch A."/>
        </authorList>
    </citation>
    <scope>NUCLEOTIDE SEQUENCE [LARGE SCALE GENOMIC DNA]</scope>
    <source>
        <strain evidence="7">DSM 45634</strain>
    </source>
</reference>
<dbReference type="AlphaFoldDB" id="A0A0G3HFF3"/>
<evidence type="ECO:0000256" key="4">
    <source>
        <dbReference type="ARBA" id="ARBA00023098"/>
    </source>
</evidence>
<dbReference type="InterPro" id="IPR000873">
    <property type="entry name" value="AMP-dep_synth/lig_dom"/>
</dbReference>
<dbReference type="InterPro" id="IPR040097">
    <property type="entry name" value="FAAL/FAAC"/>
</dbReference>
<evidence type="ECO:0000313" key="7">
    <source>
        <dbReference type="Proteomes" id="UP000035548"/>
    </source>
</evidence>
<evidence type="ECO:0000256" key="1">
    <source>
        <dbReference type="ARBA" id="ARBA00006432"/>
    </source>
</evidence>
<dbReference type="Proteomes" id="UP000035548">
    <property type="component" value="Chromosome"/>
</dbReference>
<keyword evidence="4" id="KW-0443">Lipid metabolism</keyword>
<dbReference type="InterPro" id="IPR045851">
    <property type="entry name" value="AMP-bd_C_sf"/>
</dbReference>
<dbReference type="KEGG" id="cut:CUTER_10400"/>
<name>A0A0G3HFF3_9CORY</name>
<protein>
    <submittedName>
        <fullName evidence="6">Acyl-CoA synthetase (AMP-forming)/AMP-acid ligase II</fullName>
    </submittedName>
</protein>
<evidence type="ECO:0000256" key="3">
    <source>
        <dbReference type="ARBA" id="ARBA00022832"/>
    </source>
</evidence>
<gene>
    <name evidence="6" type="primary">fadD1</name>
    <name evidence="6" type="ORF">CUTER_10400</name>
</gene>
<keyword evidence="2 6" id="KW-0436">Ligase</keyword>
<dbReference type="Gene3D" id="3.30.300.30">
    <property type="match status" value="1"/>
</dbReference>
<dbReference type="CDD" id="cd05931">
    <property type="entry name" value="FAAL"/>
    <property type="match status" value="1"/>
</dbReference>
<reference evidence="6 7" key="1">
    <citation type="journal article" date="2015" name="Genome Announc.">
        <title>Virulence Factor Genes Detected in the Complete Genome Sequence of Corynebacterium uterequi DSM 45634, Isolated from the Uterus of a Maiden Mare.</title>
        <authorList>
            <person name="Ruckert C."/>
            <person name="Kriete M."/>
            <person name="Jaenicke S."/>
            <person name="Winkler A."/>
            <person name="Tauch A."/>
        </authorList>
    </citation>
    <scope>NUCLEOTIDE SEQUENCE [LARGE SCALE GENOMIC DNA]</scope>
    <source>
        <strain evidence="6 7">DSM 45634</strain>
    </source>
</reference>
<dbReference type="InterPro" id="IPR042099">
    <property type="entry name" value="ANL_N_sf"/>
</dbReference>
<proteinExistence type="inferred from homology"/>
<sequence>MVDSATDSSPTDSEDLQEPMNAHAALGRFFAPDGSVHIPPQLTLAGLAEALYQADIADGGGDRKVLRVWDYSGSRDGEARDLTRTEVNTHIKAVGARLQQVAAPGERVAILAGNSAEYIIGFIGALYGGCVPVPLYDPREPGHGEHLRAVLADSAARIILTTRASAAAVRAYVAGEPAPLRPRIIAVDAVPTSLAASYTPAAPAASATGTAAPVDQIAFLQYTSGSTRTPAGVVLTNRSILTNVLQIFAAARLEMPLRIVSWLPLHHDMGIILAVFVQLLGLHLEMMSPRDFIQQPKRWVDQIARRGEDDIATYSVIPNFALDLVARYGAPEPGQDFSNIRKIIVGSEPVTKAAVERFAGIFEAHGLRRSVLHPSYGLAEASLLVTMPQDGTCPLFSSFDREALADGRAVAVDPENPAAVTFASNGQVVRPQELTIVDPDTAEELPDGRVGEIWLRGDNAAAGYLDRPEDTAATFGRTLTRRLADGSRSLSSGTGPNSLSSGTGRMASTGWVATGDLGVILSDQLYITGRLKDLVVVAGRNHYPQDIEATVEEASAHVRPASVAAFAVPAASVEKLVILAERADAADPAGDAEAIDAIRAAVARVHGVTPADIRLSDPMTIARSSSGKIARRVNQKAYLEQQA</sequence>
<dbReference type="PANTHER" id="PTHR22754:SF32">
    <property type="entry name" value="DISCO-INTERACTING PROTEIN 2"/>
    <property type="match status" value="1"/>
</dbReference>
<dbReference type="EMBL" id="CP011546">
    <property type="protein sequence ID" value="AKK12044.1"/>
    <property type="molecule type" value="Genomic_DNA"/>
</dbReference>
<dbReference type="GO" id="GO:0070566">
    <property type="term" value="F:adenylyltransferase activity"/>
    <property type="evidence" value="ECO:0007669"/>
    <property type="project" value="TreeGrafter"/>
</dbReference>
<dbReference type="PATRIC" id="fig|1072256.5.peg.2045"/>
<dbReference type="GO" id="GO:0006633">
    <property type="term" value="P:fatty acid biosynthetic process"/>
    <property type="evidence" value="ECO:0007669"/>
    <property type="project" value="TreeGrafter"/>
</dbReference>
<dbReference type="PANTHER" id="PTHR22754">
    <property type="entry name" value="DISCO-INTERACTING PROTEIN 2 DIP2 -RELATED"/>
    <property type="match status" value="1"/>
</dbReference>
<dbReference type="SUPFAM" id="SSF56801">
    <property type="entry name" value="Acetyl-CoA synthetase-like"/>
    <property type="match status" value="1"/>
</dbReference>
<dbReference type="GO" id="GO:0071766">
    <property type="term" value="P:Actinobacterium-type cell wall biogenesis"/>
    <property type="evidence" value="ECO:0007669"/>
    <property type="project" value="UniProtKB-ARBA"/>
</dbReference>
<keyword evidence="7" id="KW-1185">Reference proteome</keyword>
<feature type="domain" description="AMP-dependent synthetase/ligase" evidence="5">
    <location>
        <begin position="77"/>
        <end position="465"/>
    </location>
</feature>
<evidence type="ECO:0000256" key="2">
    <source>
        <dbReference type="ARBA" id="ARBA00022598"/>
    </source>
</evidence>
<evidence type="ECO:0000259" key="5">
    <source>
        <dbReference type="Pfam" id="PF00501"/>
    </source>
</evidence>
<dbReference type="Pfam" id="PF00501">
    <property type="entry name" value="AMP-binding"/>
    <property type="match status" value="1"/>
</dbReference>
<evidence type="ECO:0000313" key="6">
    <source>
        <dbReference type="EMBL" id="AKK12044.1"/>
    </source>
</evidence>
<accession>A0A0G3HFF3</accession>
<dbReference type="GO" id="GO:0005886">
    <property type="term" value="C:plasma membrane"/>
    <property type="evidence" value="ECO:0007669"/>
    <property type="project" value="TreeGrafter"/>
</dbReference>
<dbReference type="NCBIfam" id="NF040633">
    <property type="entry name" value="FadD32_Coryne"/>
    <property type="match status" value="1"/>
</dbReference>
<dbReference type="STRING" id="1072256.CUTER_10400"/>